<evidence type="ECO:0000313" key="1">
    <source>
        <dbReference type="EMBL" id="GAU92086.1"/>
    </source>
</evidence>
<dbReference type="EMBL" id="BDGG01000002">
    <property type="protein sequence ID" value="GAU92086.1"/>
    <property type="molecule type" value="Genomic_DNA"/>
</dbReference>
<proteinExistence type="predicted"/>
<comment type="caution">
    <text evidence="1">The sequence shown here is derived from an EMBL/GenBank/DDBJ whole genome shotgun (WGS) entry which is preliminary data.</text>
</comment>
<sequence>MAAQSANMTQGDFVVQEFLHRNQSHLLEDGRNFARAFNSRTFTLRTGKFSLDEHGALAGTNIILQQYYPDDALQDLVVV</sequence>
<organism evidence="1 2">
    <name type="scientific">Ramazzottius varieornatus</name>
    <name type="common">Water bear</name>
    <name type="synonym">Tardigrade</name>
    <dbReference type="NCBI Taxonomy" id="947166"/>
    <lineage>
        <taxon>Eukaryota</taxon>
        <taxon>Metazoa</taxon>
        <taxon>Ecdysozoa</taxon>
        <taxon>Tardigrada</taxon>
        <taxon>Eutardigrada</taxon>
        <taxon>Parachela</taxon>
        <taxon>Hypsibioidea</taxon>
        <taxon>Ramazzottiidae</taxon>
        <taxon>Ramazzottius</taxon>
    </lineage>
</organism>
<name>A0A1D1UQV9_RAMVA</name>
<gene>
    <name evidence="1" type="primary">RvY_04216-1</name>
    <name evidence="1" type="synonym">RvY_04216.1</name>
    <name evidence="1" type="ORF">RvY_04216</name>
</gene>
<evidence type="ECO:0000313" key="2">
    <source>
        <dbReference type="Proteomes" id="UP000186922"/>
    </source>
</evidence>
<dbReference type="AlphaFoldDB" id="A0A1D1UQV9"/>
<protein>
    <submittedName>
        <fullName evidence="1">Uncharacterized protein</fullName>
    </submittedName>
</protein>
<accession>A0A1D1UQV9</accession>
<keyword evidence="2" id="KW-1185">Reference proteome</keyword>
<reference evidence="1 2" key="1">
    <citation type="journal article" date="2016" name="Nat. Commun.">
        <title>Extremotolerant tardigrade genome and improved radiotolerance of human cultured cells by tardigrade-unique protein.</title>
        <authorList>
            <person name="Hashimoto T."/>
            <person name="Horikawa D.D."/>
            <person name="Saito Y."/>
            <person name="Kuwahara H."/>
            <person name="Kozuka-Hata H."/>
            <person name="Shin-I T."/>
            <person name="Minakuchi Y."/>
            <person name="Ohishi K."/>
            <person name="Motoyama A."/>
            <person name="Aizu T."/>
            <person name="Enomoto A."/>
            <person name="Kondo K."/>
            <person name="Tanaka S."/>
            <person name="Hara Y."/>
            <person name="Koshikawa S."/>
            <person name="Sagara H."/>
            <person name="Miura T."/>
            <person name="Yokobori S."/>
            <person name="Miyagawa K."/>
            <person name="Suzuki Y."/>
            <person name="Kubo T."/>
            <person name="Oyama M."/>
            <person name="Kohara Y."/>
            <person name="Fujiyama A."/>
            <person name="Arakawa K."/>
            <person name="Katayama T."/>
            <person name="Toyoda A."/>
            <person name="Kunieda T."/>
        </authorList>
    </citation>
    <scope>NUCLEOTIDE SEQUENCE [LARGE SCALE GENOMIC DNA]</scope>
    <source>
        <strain evidence="1 2">YOKOZUNA-1</strain>
    </source>
</reference>
<dbReference type="Proteomes" id="UP000186922">
    <property type="component" value="Unassembled WGS sequence"/>
</dbReference>